<proteinExistence type="predicted"/>
<feature type="compositionally biased region" description="Gly residues" evidence="1">
    <location>
        <begin position="374"/>
        <end position="386"/>
    </location>
</feature>
<keyword evidence="5" id="KW-1185">Reference proteome</keyword>
<feature type="transmembrane region" description="Helical" evidence="2">
    <location>
        <begin position="116"/>
        <end position="136"/>
    </location>
</feature>
<feature type="transmembrane region" description="Helical" evidence="2">
    <location>
        <begin position="148"/>
        <end position="170"/>
    </location>
</feature>
<evidence type="ECO:0000256" key="1">
    <source>
        <dbReference type="SAM" id="MobiDB-lite"/>
    </source>
</evidence>
<dbReference type="RefSeq" id="WP_386415314.1">
    <property type="nucleotide sequence ID" value="NZ_JBHSZO010000022.1"/>
</dbReference>
<comment type="caution">
    <text evidence="4">The sequence shown here is derived from an EMBL/GenBank/DDBJ whole genome shotgun (WGS) entry which is preliminary data.</text>
</comment>
<dbReference type="Proteomes" id="UP001596413">
    <property type="component" value="Unassembled WGS sequence"/>
</dbReference>
<feature type="chain" id="PRO_5046281754" description="Integral membrane protein" evidence="3">
    <location>
        <begin position="32"/>
        <end position="431"/>
    </location>
</feature>
<protein>
    <recommendedName>
        <fullName evidence="6">Integral membrane protein</fullName>
    </recommendedName>
</protein>
<feature type="region of interest" description="Disordered" evidence="1">
    <location>
        <begin position="359"/>
        <end position="431"/>
    </location>
</feature>
<feature type="transmembrane region" description="Helical" evidence="2">
    <location>
        <begin position="214"/>
        <end position="232"/>
    </location>
</feature>
<feature type="signal peptide" evidence="3">
    <location>
        <begin position="1"/>
        <end position="31"/>
    </location>
</feature>
<keyword evidence="2" id="KW-0812">Transmembrane</keyword>
<dbReference type="PROSITE" id="PS51318">
    <property type="entry name" value="TAT"/>
    <property type="match status" value="1"/>
</dbReference>
<keyword evidence="2" id="KW-0472">Membrane</keyword>
<evidence type="ECO:0000256" key="3">
    <source>
        <dbReference type="SAM" id="SignalP"/>
    </source>
</evidence>
<keyword evidence="3" id="KW-0732">Signal</keyword>
<feature type="transmembrane region" description="Helical" evidence="2">
    <location>
        <begin position="300"/>
        <end position="321"/>
    </location>
</feature>
<keyword evidence="2" id="KW-1133">Transmembrane helix</keyword>
<feature type="compositionally biased region" description="Low complexity" evidence="1">
    <location>
        <begin position="398"/>
        <end position="412"/>
    </location>
</feature>
<dbReference type="EMBL" id="JBHSZO010000022">
    <property type="protein sequence ID" value="MFC7219527.1"/>
    <property type="molecule type" value="Genomic_DNA"/>
</dbReference>
<dbReference type="InterPro" id="IPR006311">
    <property type="entry name" value="TAT_signal"/>
</dbReference>
<reference evidence="5" key="1">
    <citation type="journal article" date="2019" name="Int. J. Syst. Evol. Microbiol.">
        <title>The Global Catalogue of Microorganisms (GCM) 10K type strain sequencing project: providing services to taxonomists for standard genome sequencing and annotation.</title>
        <authorList>
            <consortium name="The Broad Institute Genomics Platform"/>
            <consortium name="The Broad Institute Genome Sequencing Center for Infectious Disease"/>
            <person name="Wu L."/>
            <person name="Ma J."/>
        </authorList>
    </citation>
    <scope>NUCLEOTIDE SEQUENCE [LARGE SCALE GENOMIC DNA]</scope>
    <source>
        <strain evidence="5">CGMCC 1.13681</strain>
    </source>
</reference>
<sequence>MPGSRRHVLIFGSALTGVHAAALLLATQAVAAPSPKPSDNPCDLLIGPAKDYCENGDDAKSTPANPTSDVGETLDPLASLAKGCAKAASWTIDKLSDAVNSTTTVDFTNATFLRQYAVVFAASTILTLVLWLLAVAKRAVRGVPLTEALTEAVGFLWLTVLASAFTPLILYTVVAATDGVTEVIASGTAGDTDTFFGGFSKALDKGTDIGGGPIMLIVVSLVSVLAAGVLWLELVIRAALLYVGALLGTAVYAGLVDKNMWHHVRRWAGIMIAVILVKPVIVIVLGLAGALSADDGPDSFSAVVSGLAIILLAIFASAMIYRFVPGFGDEVAAARKGRTSSRTSPAAAVMATPAALVSQGIKTHSSRGSSNGSNSGGGSPTGGSVSGGVAAHSTRNQPAAPRTPAPRSAPRSAPGPTPRDQPARPSNPPRK</sequence>
<accession>A0ABW2GIU6</accession>
<name>A0ABW2GIU6_9ACTN</name>
<feature type="compositionally biased region" description="Pro residues" evidence="1">
    <location>
        <begin position="413"/>
        <end position="431"/>
    </location>
</feature>
<evidence type="ECO:0000256" key="2">
    <source>
        <dbReference type="SAM" id="Phobius"/>
    </source>
</evidence>
<evidence type="ECO:0000313" key="5">
    <source>
        <dbReference type="Proteomes" id="UP001596413"/>
    </source>
</evidence>
<feature type="transmembrane region" description="Helical" evidence="2">
    <location>
        <begin position="239"/>
        <end position="255"/>
    </location>
</feature>
<organism evidence="4 5">
    <name type="scientific">Streptomyces polyrhachis</name>
    <dbReference type="NCBI Taxonomy" id="1282885"/>
    <lineage>
        <taxon>Bacteria</taxon>
        <taxon>Bacillati</taxon>
        <taxon>Actinomycetota</taxon>
        <taxon>Actinomycetes</taxon>
        <taxon>Kitasatosporales</taxon>
        <taxon>Streptomycetaceae</taxon>
        <taxon>Streptomyces</taxon>
    </lineage>
</organism>
<feature type="transmembrane region" description="Helical" evidence="2">
    <location>
        <begin position="267"/>
        <end position="288"/>
    </location>
</feature>
<evidence type="ECO:0000313" key="4">
    <source>
        <dbReference type="EMBL" id="MFC7219527.1"/>
    </source>
</evidence>
<evidence type="ECO:0008006" key="6">
    <source>
        <dbReference type="Google" id="ProtNLM"/>
    </source>
</evidence>
<gene>
    <name evidence="4" type="ORF">ACFQLX_15300</name>
</gene>